<dbReference type="AlphaFoldDB" id="A0A1Z5RQD0"/>
<reference evidence="2 3" key="1">
    <citation type="journal article" date="2009" name="Nature">
        <title>The Sorghum bicolor genome and the diversification of grasses.</title>
        <authorList>
            <person name="Paterson A.H."/>
            <person name="Bowers J.E."/>
            <person name="Bruggmann R."/>
            <person name="Dubchak I."/>
            <person name="Grimwood J."/>
            <person name="Gundlach H."/>
            <person name="Haberer G."/>
            <person name="Hellsten U."/>
            <person name="Mitros T."/>
            <person name="Poliakov A."/>
            <person name="Schmutz J."/>
            <person name="Spannagl M."/>
            <person name="Tang H."/>
            <person name="Wang X."/>
            <person name="Wicker T."/>
            <person name="Bharti A.K."/>
            <person name="Chapman J."/>
            <person name="Feltus F.A."/>
            <person name="Gowik U."/>
            <person name="Grigoriev I.V."/>
            <person name="Lyons E."/>
            <person name="Maher C.A."/>
            <person name="Martis M."/>
            <person name="Narechania A."/>
            <person name="Otillar R.P."/>
            <person name="Penning B.W."/>
            <person name="Salamov A.A."/>
            <person name="Wang Y."/>
            <person name="Zhang L."/>
            <person name="Carpita N.C."/>
            <person name="Freeling M."/>
            <person name="Gingle A.R."/>
            <person name="Hash C.T."/>
            <person name="Keller B."/>
            <person name="Klein P."/>
            <person name="Kresovich S."/>
            <person name="McCann M.C."/>
            <person name="Ming R."/>
            <person name="Peterson D.G."/>
            <person name="Mehboob-ur-Rahman"/>
            <person name="Ware D."/>
            <person name="Westhoff P."/>
            <person name="Mayer K.F."/>
            <person name="Messing J."/>
            <person name="Rokhsar D.S."/>
        </authorList>
    </citation>
    <scope>NUCLEOTIDE SEQUENCE [LARGE SCALE GENOMIC DNA]</scope>
    <source>
        <strain evidence="3">cv. BTx623</strain>
    </source>
</reference>
<dbReference type="EMBL" id="CM000763">
    <property type="protein sequence ID" value="OQU85779.1"/>
    <property type="molecule type" value="Genomic_DNA"/>
</dbReference>
<feature type="region of interest" description="Disordered" evidence="1">
    <location>
        <begin position="36"/>
        <end position="83"/>
    </location>
</feature>
<keyword evidence="3" id="KW-1185">Reference proteome</keyword>
<feature type="compositionally biased region" description="Basic residues" evidence="1">
    <location>
        <begin position="64"/>
        <end position="75"/>
    </location>
</feature>
<organism evidence="2 3">
    <name type="scientific">Sorghum bicolor</name>
    <name type="common">Sorghum</name>
    <name type="synonym">Sorghum vulgare</name>
    <dbReference type="NCBI Taxonomy" id="4558"/>
    <lineage>
        <taxon>Eukaryota</taxon>
        <taxon>Viridiplantae</taxon>
        <taxon>Streptophyta</taxon>
        <taxon>Embryophyta</taxon>
        <taxon>Tracheophyta</taxon>
        <taxon>Spermatophyta</taxon>
        <taxon>Magnoliopsida</taxon>
        <taxon>Liliopsida</taxon>
        <taxon>Poales</taxon>
        <taxon>Poaceae</taxon>
        <taxon>PACMAD clade</taxon>
        <taxon>Panicoideae</taxon>
        <taxon>Andropogonodae</taxon>
        <taxon>Andropogoneae</taxon>
        <taxon>Sorghinae</taxon>
        <taxon>Sorghum</taxon>
    </lineage>
</organism>
<reference evidence="3" key="2">
    <citation type="journal article" date="2018" name="Plant J.">
        <title>The Sorghum bicolor reference genome: improved assembly, gene annotations, a transcriptome atlas, and signatures of genome organization.</title>
        <authorList>
            <person name="McCormick R.F."/>
            <person name="Truong S.K."/>
            <person name="Sreedasyam A."/>
            <person name="Jenkins J."/>
            <person name="Shu S."/>
            <person name="Sims D."/>
            <person name="Kennedy M."/>
            <person name="Amirebrahimi M."/>
            <person name="Weers B.D."/>
            <person name="McKinley B."/>
            <person name="Mattison A."/>
            <person name="Morishige D.T."/>
            <person name="Grimwood J."/>
            <person name="Schmutz J."/>
            <person name="Mullet J.E."/>
        </authorList>
    </citation>
    <scope>NUCLEOTIDE SEQUENCE [LARGE SCALE GENOMIC DNA]</scope>
    <source>
        <strain evidence="3">cv. BTx623</strain>
    </source>
</reference>
<dbReference type="Gramene" id="OQU85779">
    <property type="protein sequence ID" value="OQU85779"/>
    <property type="gene ID" value="SORBI_3004G305766"/>
</dbReference>
<accession>A0A1Z5RQD0</accession>
<gene>
    <name evidence="2" type="ORF">SORBI_3004G305766</name>
</gene>
<name>A0A1Z5RQD0_SORBI</name>
<proteinExistence type="predicted"/>
<sequence>MVASRSGHAENWPPGRCAVRLARFLLDSWCARCRSCPAAPGQSKRRKGIGRCPKSDSNVSAPHPHPHPHGWRRARTTTPPHGSGRFAARRTLAVRASLAVGGARWRASPPYPGERGRDPRTVVLVVHAPAIRKPDLNACADRRWTSVLIAHRRAAPDGPARPPQLAARRHTGHCGDAYTRTYAVARALRICGCGGMPSACAATDHEARVGVVRVGWIGQAPGYHHRGASKQTL</sequence>
<dbReference type="Proteomes" id="UP000000768">
    <property type="component" value="Chromosome 4"/>
</dbReference>
<evidence type="ECO:0000256" key="1">
    <source>
        <dbReference type="SAM" id="MobiDB-lite"/>
    </source>
</evidence>
<evidence type="ECO:0000313" key="2">
    <source>
        <dbReference type="EMBL" id="OQU85779.1"/>
    </source>
</evidence>
<protein>
    <submittedName>
        <fullName evidence="2">Uncharacterized protein</fullName>
    </submittedName>
</protein>
<dbReference type="InParanoid" id="A0A1Z5RQD0"/>
<evidence type="ECO:0000313" key="3">
    <source>
        <dbReference type="Proteomes" id="UP000000768"/>
    </source>
</evidence>